<proteinExistence type="predicted"/>
<accession>A0AAW3JU27</accession>
<gene>
    <name evidence="1" type="ORF">APZ18_02445</name>
</gene>
<dbReference type="RefSeq" id="WP_055941287.1">
    <property type="nucleotide sequence ID" value="NZ_JAQDDZ010000003.1"/>
</dbReference>
<sequence length="238" mass="26875">MIKEALQYIVGLSEPKIKEVDGEKYSDKPLHRICHNPKATVIELTTLCSLVDYIKSKSDTMEEKMIVHVVSPTKVKLYSNLDLDRVREYMVEVNAELPQFPFNRFVDHENFIVGVQSKFIPNNDSELLLKFAGTVEGGTIADYGDDGVSQKATVKTGLASKSDAIIPSPVTLKPYRTFTEVEQPESQFVFRMKEYKNEGVQCALFEADGGAWRLNAMANIKEYLEHELSDLEQFTVIA</sequence>
<evidence type="ECO:0000313" key="1">
    <source>
        <dbReference type="EMBL" id="KQC86074.1"/>
    </source>
</evidence>
<organism evidence="1 2">
    <name type="scientific">Butyribacter intestini</name>
    <dbReference type="NCBI Taxonomy" id="1703332"/>
    <lineage>
        <taxon>Bacteria</taxon>
        <taxon>Bacillati</taxon>
        <taxon>Bacillota</taxon>
        <taxon>Clostridia</taxon>
        <taxon>Lachnospirales</taxon>
        <taxon>Lachnospiraceae</taxon>
        <taxon>Butyribacter</taxon>
    </lineage>
</organism>
<protein>
    <recommendedName>
        <fullName evidence="3">Peptidase S59 domain-containing protein</fullName>
    </recommendedName>
</protein>
<dbReference type="EMBL" id="LLKB01000001">
    <property type="protein sequence ID" value="KQC86074.1"/>
    <property type="molecule type" value="Genomic_DNA"/>
</dbReference>
<evidence type="ECO:0008006" key="3">
    <source>
        <dbReference type="Google" id="ProtNLM"/>
    </source>
</evidence>
<name>A0AAW3JU27_9FIRM</name>
<evidence type="ECO:0000313" key="2">
    <source>
        <dbReference type="Proteomes" id="UP000050833"/>
    </source>
</evidence>
<reference evidence="1 2" key="1">
    <citation type="submission" date="2015-10" db="EMBL/GenBank/DDBJ databases">
        <title>Butyribacter intestini gen. nov., sp. nov., a butyric acid-producing bacterium of the family Lachnospiraceae isolated from the human faeces.</title>
        <authorList>
            <person name="Zou Y."/>
            <person name="Xue W."/>
            <person name="Luo G."/>
            <person name="Lv M."/>
        </authorList>
    </citation>
    <scope>NUCLEOTIDE SEQUENCE [LARGE SCALE GENOMIC DNA]</scope>
    <source>
        <strain evidence="1 2">TF01-11</strain>
    </source>
</reference>
<dbReference type="Proteomes" id="UP000050833">
    <property type="component" value="Unassembled WGS sequence"/>
</dbReference>
<keyword evidence="2" id="KW-1185">Reference proteome</keyword>
<comment type="caution">
    <text evidence="1">The sequence shown here is derived from an EMBL/GenBank/DDBJ whole genome shotgun (WGS) entry which is preliminary data.</text>
</comment>
<dbReference type="AlphaFoldDB" id="A0AAW3JU27"/>